<keyword evidence="2" id="KW-0378">Hydrolase</keyword>
<evidence type="ECO:0000259" key="7">
    <source>
        <dbReference type="PROSITE" id="PS51910"/>
    </source>
</evidence>
<protein>
    <submittedName>
        <fullName evidence="8">Endo-beta-N-acetylglucosaminidase</fullName>
    </submittedName>
</protein>
<dbReference type="InterPro" id="IPR001579">
    <property type="entry name" value="Glyco_hydro_18_chit_AS"/>
</dbReference>
<evidence type="ECO:0000313" key="9">
    <source>
        <dbReference type="Proteomes" id="UP000807353"/>
    </source>
</evidence>
<comment type="caution">
    <text evidence="8">The sequence shown here is derived from an EMBL/GenBank/DDBJ whole genome shotgun (WGS) entry which is preliminary data.</text>
</comment>
<evidence type="ECO:0000256" key="1">
    <source>
        <dbReference type="ARBA" id="ARBA00000822"/>
    </source>
</evidence>
<evidence type="ECO:0000256" key="6">
    <source>
        <dbReference type="ARBA" id="ARBA00023326"/>
    </source>
</evidence>
<dbReference type="InterPro" id="IPR001223">
    <property type="entry name" value="Glyco_hydro18_cat"/>
</dbReference>
<evidence type="ECO:0000256" key="2">
    <source>
        <dbReference type="ARBA" id="ARBA00022801"/>
    </source>
</evidence>
<evidence type="ECO:0000256" key="5">
    <source>
        <dbReference type="ARBA" id="ARBA00023295"/>
    </source>
</evidence>
<dbReference type="InterPro" id="IPR017853">
    <property type="entry name" value="GH"/>
</dbReference>
<dbReference type="Proteomes" id="UP000807353">
    <property type="component" value="Unassembled WGS sequence"/>
</dbReference>
<keyword evidence="5" id="KW-0326">Glycosidase</keyword>
<comment type="catalytic activity">
    <reaction evidence="1">
        <text>Random endo-hydrolysis of N-acetyl-beta-D-glucosaminide (1-&gt;4)-beta-linkages in chitin and chitodextrins.</text>
        <dbReference type="EC" id="3.2.1.14"/>
    </reaction>
</comment>
<evidence type="ECO:0000256" key="4">
    <source>
        <dbReference type="ARBA" id="ARBA00023277"/>
    </source>
</evidence>
<gene>
    <name evidence="8" type="ORF">BDZ94DRAFT_1283855</name>
</gene>
<dbReference type="SUPFAM" id="SSF51445">
    <property type="entry name" value="(Trans)glycosidases"/>
    <property type="match status" value="1"/>
</dbReference>
<accession>A0A9P5XZK9</accession>
<dbReference type="GO" id="GO:0000272">
    <property type="term" value="P:polysaccharide catabolic process"/>
    <property type="evidence" value="ECO:0007669"/>
    <property type="project" value="UniProtKB-KW"/>
</dbReference>
<dbReference type="EMBL" id="MU150295">
    <property type="protein sequence ID" value="KAF9460652.1"/>
    <property type="molecule type" value="Genomic_DNA"/>
</dbReference>
<keyword evidence="4" id="KW-0119">Carbohydrate metabolism</keyword>
<sequence length="310" mass="34459">MSDGHRVAVYYQTQYDPNLPANSHFGHYVSPLPLIGLITHLILAAFHVNLKPWPVPVALNDFAPDDPWFNQTWADIAVMQSNGVKVIGMLGGAAPGTYECLIPGVTFDEYYPFLHDTIRKYKLDGMDLDVEQDVSLANIQFLINRLKADFGDDFIITLAPVASALTEGGNLSGFDYIELERTMGSKIAWYNAQFYSGFGSIFPEQQYIDIVEYGPGLDPSRLVASTLTNPDLGGGYVDPDEVVQSVMALARKYGYRFGGVAGWEYFISLPNAEQPWEWAALMKSTMNTLTRLAKKKKEEASGPSSRRYSN</sequence>
<keyword evidence="3" id="KW-0146">Chitin degradation</keyword>
<name>A0A9P5XZK9_9AGAR</name>
<dbReference type="AlphaFoldDB" id="A0A9P5XZK9"/>
<keyword evidence="9" id="KW-1185">Reference proteome</keyword>
<dbReference type="PROSITE" id="PS51910">
    <property type="entry name" value="GH18_2"/>
    <property type="match status" value="1"/>
</dbReference>
<reference evidence="8" key="1">
    <citation type="submission" date="2020-11" db="EMBL/GenBank/DDBJ databases">
        <authorList>
            <consortium name="DOE Joint Genome Institute"/>
            <person name="Ahrendt S."/>
            <person name="Riley R."/>
            <person name="Andreopoulos W."/>
            <person name="Labutti K."/>
            <person name="Pangilinan J."/>
            <person name="Ruiz-Duenas F.J."/>
            <person name="Barrasa J.M."/>
            <person name="Sanchez-Garcia M."/>
            <person name="Camarero S."/>
            <person name="Miyauchi S."/>
            <person name="Serrano A."/>
            <person name="Linde D."/>
            <person name="Babiker R."/>
            <person name="Drula E."/>
            <person name="Ayuso-Fernandez I."/>
            <person name="Pacheco R."/>
            <person name="Padilla G."/>
            <person name="Ferreira P."/>
            <person name="Barriuso J."/>
            <person name="Kellner H."/>
            <person name="Castanera R."/>
            <person name="Alfaro M."/>
            <person name="Ramirez L."/>
            <person name="Pisabarro A.G."/>
            <person name="Kuo A."/>
            <person name="Tritt A."/>
            <person name="Lipzen A."/>
            <person name="He G."/>
            <person name="Yan M."/>
            <person name="Ng V."/>
            <person name="Cullen D."/>
            <person name="Martin F."/>
            <person name="Rosso M.-N."/>
            <person name="Henrissat B."/>
            <person name="Hibbett D."/>
            <person name="Martinez A.T."/>
            <person name="Grigoriev I.V."/>
        </authorList>
    </citation>
    <scope>NUCLEOTIDE SEQUENCE</scope>
    <source>
        <strain evidence="8">CBS 247.69</strain>
    </source>
</reference>
<organism evidence="8 9">
    <name type="scientific">Collybia nuda</name>
    <dbReference type="NCBI Taxonomy" id="64659"/>
    <lineage>
        <taxon>Eukaryota</taxon>
        <taxon>Fungi</taxon>
        <taxon>Dikarya</taxon>
        <taxon>Basidiomycota</taxon>
        <taxon>Agaricomycotina</taxon>
        <taxon>Agaricomycetes</taxon>
        <taxon>Agaricomycetidae</taxon>
        <taxon>Agaricales</taxon>
        <taxon>Tricholomatineae</taxon>
        <taxon>Clitocybaceae</taxon>
        <taxon>Collybia</taxon>
    </lineage>
</organism>
<feature type="domain" description="GH18" evidence="7">
    <location>
        <begin position="5"/>
        <end position="289"/>
    </location>
</feature>
<evidence type="ECO:0000256" key="3">
    <source>
        <dbReference type="ARBA" id="ARBA00023024"/>
    </source>
</evidence>
<dbReference type="PROSITE" id="PS01095">
    <property type="entry name" value="GH18_1"/>
    <property type="match status" value="1"/>
</dbReference>
<dbReference type="Gene3D" id="3.20.20.80">
    <property type="entry name" value="Glycosidases"/>
    <property type="match status" value="1"/>
</dbReference>
<evidence type="ECO:0000313" key="8">
    <source>
        <dbReference type="EMBL" id="KAF9460652.1"/>
    </source>
</evidence>
<dbReference type="GO" id="GO:0006032">
    <property type="term" value="P:chitin catabolic process"/>
    <property type="evidence" value="ECO:0007669"/>
    <property type="project" value="UniProtKB-KW"/>
</dbReference>
<dbReference type="GO" id="GO:0008843">
    <property type="term" value="F:endochitinase activity"/>
    <property type="evidence" value="ECO:0007669"/>
    <property type="project" value="UniProtKB-EC"/>
</dbReference>
<dbReference type="OrthoDB" id="3012298at2759"/>
<keyword evidence="6" id="KW-0624">Polysaccharide degradation</keyword>
<proteinExistence type="predicted"/>